<keyword evidence="4" id="KW-1185">Reference proteome</keyword>
<dbReference type="AlphaFoldDB" id="A0A8H5Z3V7"/>
<sequence length="331" mass="35527">MADIQPTQVPVAPAFDAAGPAVTAPATLYQRDLFGRQNNYDSCGYYSLPGNDWATWKCGEENAWTTTCKTIGSHFGCFENIYTTCYPRASSCDTKDPRALCCTGTVNVDYPYCATGIKALEDGDELSIYLCGKSEQQVPFFESTVITVTTGSTTGGQTITSIDTTKGNIVTETAEPSPEPNPTPVGAIVGGVIGGVALIAILGLAFWFLRRKKPQNQEVATAPAPEIPPQQYQQQMYQQDVTPPVVYDYNNNNNNYAGYPAQGSPPPPSDPRYSQMFVDGAGSPHQSPPIEPYKTVGSPVSELPITSSPHDNSPVSELPAYTGDSSNPMPR</sequence>
<dbReference type="Proteomes" id="UP000544331">
    <property type="component" value="Unassembled WGS sequence"/>
</dbReference>
<keyword evidence="2" id="KW-1133">Transmembrane helix</keyword>
<evidence type="ECO:0000313" key="3">
    <source>
        <dbReference type="EMBL" id="KAF5723729.1"/>
    </source>
</evidence>
<keyword evidence="2" id="KW-0472">Membrane</keyword>
<feature type="region of interest" description="Disordered" evidence="1">
    <location>
        <begin position="248"/>
        <end position="331"/>
    </location>
</feature>
<accession>A0A8H5Z3V7</accession>
<protein>
    <submittedName>
        <fullName evidence="3">Uncharacterized protein</fullName>
    </submittedName>
</protein>
<feature type="transmembrane region" description="Helical" evidence="2">
    <location>
        <begin position="185"/>
        <end position="209"/>
    </location>
</feature>
<dbReference type="EMBL" id="JAAOAN010000058">
    <property type="protein sequence ID" value="KAF5723729.1"/>
    <property type="molecule type" value="Genomic_DNA"/>
</dbReference>
<gene>
    <name evidence="3" type="ORF">FMUND_1548</name>
</gene>
<name>A0A8H5Z3V7_9HYPO</name>
<proteinExistence type="predicted"/>
<feature type="compositionally biased region" description="Polar residues" evidence="1">
    <location>
        <begin position="304"/>
        <end position="315"/>
    </location>
</feature>
<dbReference type="OrthoDB" id="5146896at2759"/>
<feature type="compositionally biased region" description="Low complexity" evidence="1">
    <location>
        <begin position="250"/>
        <end position="262"/>
    </location>
</feature>
<evidence type="ECO:0000313" key="4">
    <source>
        <dbReference type="Proteomes" id="UP000544331"/>
    </source>
</evidence>
<evidence type="ECO:0000256" key="1">
    <source>
        <dbReference type="SAM" id="MobiDB-lite"/>
    </source>
</evidence>
<comment type="caution">
    <text evidence="3">The sequence shown here is derived from an EMBL/GenBank/DDBJ whole genome shotgun (WGS) entry which is preliminary data.</text>
</comment>
<organism evidence="3 4">
    <name type="scientific">Fusarium mundagurra</name>
    <dbReference type="NCBI Taxonomy" id="1567541"/>
    <lineage>
        <taxon>Eukaryota</taxon>
        <taxon>Fungi</taxon>
        <taxon>Dikarya</taxon>
        <taxon>Ascomycota</taxon>
        <taxon>Pezizomycotina</taxon>
        <taxon>Sordariomycetes</taxon>
        <taxon>Hypocreomycetidae</taxon>
        <taxon>Hypocreales</taxon>
        <taxon>Nectriaceae</taxon>
        <taxon>Fusarium</taxon>
        <taxon>Fusarium fujikuroi species complex</taxon>
    </lineage>
</organism>
<evidence type="ECO:0000256" key="2">
    <source>
        <dbReference type="SAM" id="Phobius"/>
    </source>
</evidence>
<keyword evidence="2" id="KW-0812">Transmembrane</keyword>
<reference evidence="3 4" key="1">
    <citation type="submission" date="2020-05" db="EMBL/GenBank/DDBJ databases">
        <title>Identification and distribution of gene clusters putatively required for synthesis of sphingolipid metabolism inhibitors in phylogenetically diverse species of the filamentous fungus Fusarium.</title>
        <authorList>
            <person name="Kim H.-S."/>
            <person name="Busman M."/>
            <person name="Brown D.W."/>
            <person name="Divon H."/>
            <person name="Uhlig S."/>
            <person name="Proctor R.H."/>
        </authorList>
    </citation>
    <scope>NUCLEOTIDE SEQUENCE [LARGE SCALE GENOMIC DNA]</scope>
    <source>
        <strain evidence="3 4">NRRL 66235</strain>
    </source>
</reference>